<keyword evidence="4" id="KW-1185">Reference proteome</keyword>
<feature type="coiled-coil region" evidence="1">
    <location>
        <begin position="250"/>
        <end position="294"/>
    </location>
</feature>
<evidence type="ECO:0000313" key="4">
    <source>
        <dbReference type="Proteomes" id="UP001151760"/>
    </source>
</evidence>
<reference evidence="3" key="1">
    <citation type="journal article" date="2022" name="Int. J. Mol. Sci.">
        <title>Draft Genome of Tanacetum Coccineum: Genomic Comparison of Closely Related Tanacetum-Family Plants.</title>
        <authorList>
            <person name="Yamashiro T."/>
            <person name="Shiraishi A."/>
            <person name="Nakayama K."/>
            <person name="Satake H."/>
        </authorList>
    </citation>
    <scope>NUCLEOTIDE SEQUENCE</scope>
</reference>
<evidence type="ECO:0000313" key="3">
    <source>
        <dbReference type="EMBL" id="GJT09150.1"/>
    </source>
</evidence>
<evidence type="ECO:0000256" key="2">
    <source>
        <dbReference type="SAM" id="MobiDB-lite"/>
    </source>
</evidence>
<feature type="compositionally biased region" description="Acidic residues" evidence="2">
    <location>
        <begin position="483"/>
        <end position="496"/>
    </location>
</feature>
<name>A0ABQ5B2L1_9ASTR</name>
<reference evidence="3" key="2">
    <citation type="submission" date="2022-01" db="EMBL/GenBank/DDBJ databases">
        <authorList>
            <person name="Yamashiro T."/>
            <person name="Shiraishi A."/>
            <person name="Satake H."/>
            <person name="Nakayama K."/>
        </authorList>
    </citation>
    <scope>NUCLEOTIDE SEQUENCE</scope>
</reference>
<feature type="region of interest" description="Disordered" evidence="2">
    <location>
        <begin position="398"/>
        <end position="496"/>
    </location>
</feature>
<sequence length="496" mass="55873">MALPNEHQLTFDQYVDAQSMFAAIKAQFGGNEATKKTLKALLKQQYENFSSSSLKSHDSIFNRLQRLVSRLAILGVVTPPEDLNVKFLRSLHSEWDTHVVKKSAGASNDDKNLAFVTTSSASSTNNINTVNLEVSTATTKVNTASTKISTASFSDATVYAFLSTQPKRELEGKSSLMEATLLDMINQRWNVSTAIKWDILPENAEHLGVKTTEIGIKSDMAEEEIQANMALMAFSDSEVTNDKSCSKSCLKNYEALKKQYDDLLVKLDDTGFKAAKYKRGLATLEDQIVKYREHEVRFSEEIAPLKRSVGHKEYQLGLLRTELEKVKQEKEGFDFKIAKFDKFAKDLNEILESQITNKSKKGVGYYAVPSPHPLILNKPTPLDLSYLVLEEFKEPEVNEYGPRDSSFNPTIGCDKESDNSKENTDDSLEQHQITDTETSSVKSSLKVDKDWKEKFFNPANHVRDVEPKKVRENNDAPIIENWVSDDEDDDEPNPKV</sequence>
<protein>
    <submittedName>
        <fullName evidence="3">Uncharacterized protein</fullName>
    </submittedName>
</protein>
<feature type="compositionally biased region" description="Basic and acidic residues" evidence="2">
    <location>
        <begin position="413"/>
        <end position="434"/>
    </location>
</feature>
<evidence type="ECO:0000256" key="1">
    <source>
        <dbReference type="SAM" id="Coils"/>
    </source>
</evidence>
<accession>A0ABQ5B2L1</accession>
<gene>
    <name evidence="3" type="ORF">Tco_0843612</name>
</gene>
<proteinExistence type="predicted"/>
<comment type="caution">
    <text evidence="3">The sequence shown here is derived from an EMBL/GenBank/DDBJ whole genome shotgun (WGS) entry which is preliminary data.</text>
</comment>
<dbReference type="EMBL" id="BQNB010012886">
    <property type="protein sequence ID" value="GJT09150.1"/>
    <property type="molecule type" value="Genomic_DNA"/>
</dbReference>
<feature type="compositionally biased region" description="Basic and acidic residues" evidence="2">
    <location>
        <begin position="445"/>
        <end position="474"/>
    </location>
</feature>
<keyword evidence="1" id="KW-0175">Coiled coil</keyword>
<dbReference type="Pfam" id="PF14223">
    <property type="entry name" value="Retrotran_gag_2"/>
    <property type="match status" value="1"/>
</dbReference>
<dbReference type="Proteomes" id="UP001151760">
    <property type="component" value="Unassembled WGS sequence"/>
</dbReference>
<organism evidence="3 4">
    <name type="scientific">Tanacetum coccineum</name>
    <dbReference type="NCBI Taxonomy" id="301880"/>
    <lineage>
        <taxon>Eukaryota</taxon>
        <taxon>Viridiplantae</taxon>
        <taxon>Streptophyta</taxon>
        <taxon>Embryophyta</taxon>
        <taxon>Tracheophyta</taxon>
        <taxon>Spermatophyta</taxon>
        <taxon>Magnoliopsida</taxon>
        <taxon>eudicotyledons</taxon>
        <taxon>Gunneridae</taxon>
        <taxon>Pentapetalae</taxon>
        <taxon>asterids</taxon>
        <taxon>campanulids</taxon>
        <taxon>Asterales</taxon>
        <taxon>Asteraceae</taxon>
        <taxon>Asteroideae</taxon>
        <taxon>Anthemideae</taxon>
        <taxon>Anthemidinae</taxon>
        <taxon>Tanacetum</taxon>
    </lineage>
</organism>